<proteinExistence type="predicted"/>
<evidence type="ECO:0000313" key="3">
    <source>
        <dbReference type="EMBL" id="HEN14884.1"/>
    </source>
</evidence>
<dbReference type="InterPro" id="IPR057025">
    <property type="entry name" value="Znr_FGT1_2"/>
</dbReference>
<comment type="caution">
    <text evidence="3">The sequence shown here is derived from an EMBL/GenBank/DDBJ whole genome shotgun (WGS) entry which is preliminary data.</text>
</comment>
<protein>
    <recommendedName>
        <fullName evidence="2">FORGETTER1 second zinc ribbon domain-containing protein</fullName>
    </recommendedName>
</protein>
<keyword evidence="1" id="KW-1133">Transmembrane helix</keyword>
<feature type="transmembrane region" description="Helical" evidence="1">
    <location>
        <begin position="101"/>
        <end position="120"/>
    </location>
</feature>
<dbReference type="AlphaFoldDB" id="A0A7C2JXD6"/>
<evidence type="ECO:0000256" key="1">
    <source>
        <dbReference type="SAM" id="Phobius"/>
    </source>
</evidence>
<accession>A0A7C2JXD6</accession>
<dbReference type="EMBL" id="DSOK01000156">
    <property type="protein sequence ID" value="HEN14884.1"/>
    <property type="molecule type" value="Genomic_DNA"/>
</dbReference>
<sequence>MDLERIACGSCGASLDVPEGAQYVTCRHCGSALHVQRTDSVVFTEVLKTLQEQSARFADNTDILRLQNEIALLDQDWEQRSAALMIHGKEGRVTTPDKTSAVISGVFITVFGLIWTLLAGAMFPPMAIFGLLFVGGGIWTCVSAYHKAERYEALQAEHDRKRGELLSRLRSLEK</sequence>
<reference evidence="3" key="1">
    <citation type="journal article" date="2020" name="mSystems">
        <title>Genome- and Community-Level Interaction Insights into Carbon Utilization and Element Cycling Functions of Hydrothermarchaeota in Hydrothermal Sediment.</title>
        <authorList>
            <person name="Zhou Z."/>
            <person name="Liu Y."/>
            <person name="Xu W."/>
            <person name="Pan J."/>
            <person name="Luo Z.H."/>
            <person name="Li M."/>
        </authorList>
    </citation>
    <scope>NUCLEOTIDE SEQUENCE [LARGE SCALE GENOMIC DNA]</scope>
    <source>
        <strain evidence="3">SpSt-339</strain>
    </source>
</reference>
<keyword evidence="1" id="KW-0472">Membrane</keyword>
<dbReference type="Pfam" id="PF23548">
    <property type="entry name" value="Zn_ribbon_FGT1_2"/>
    <property type="match status" value="1"/>
</dbReference>
<keyword evidence="1" id="KW-0812">Transmembrane</keyword>
<feature type="transmembrane region" description="Helical" evidence="1">
    <location>
        <begin position="126"/>
        <end position="145"/>
    </location>
</feature>
<evidence type="ECO:0000259" key="2">
    <source>
        <dbReference type="Pfam" id="PF23548"/>
    </source>
</evidence>
<organism evidence="3">
    <name type="scientific">Schlesneria paludicola</name>
    <dbReference type="NCBI Taxonomy" id="360056"/>
    <lineage>
        <taxon>Bacteria</taxon>
        <taxon>Pseudomonadati</taxon>
        <taxon>Planctomycetota</taxon>
        <taxon>Planctomycetia</taxon>
        <taxon>Planctomycetales</taxon>
        <taxon>Planctomycetaceae</taxon>
        <taxon>Schlesneria</taxon>
    </lineage>
</organism>
<name>A0A7C2JXD6_9PLAN</name>
<gene>
    <name evidence="3" type="ORF">ENQ76_05365</name>
</gene>
<feature type="domain" description="FORGETTER1 second zinc ribbon" evidence="2">
    <location>
        <begin position="5"/>
        <end position="36"/>
    </location>
</feature>